<dbReference type="InterPro" id="IPR050904">
    <property type="entry name" value="Adhesion/Biosynth-related"/>
</dbReference>
<reference evidence="2" key="1">
    <citation type="submission" date="2020-08" db="EMBL/GenBank/DDBJ databases">
        <authorList>
            <person name="Shumante A."/>
            <person name="Zimin A.V."/>
            <person name="Puiu D."/>
            <person name="Salzberg S.L."/>
        </authorList>
    </citation>
    <scope>NUCLEOTIDE SEQUENCE</scope>
    <source>
        <strain evidence="2">WC2-LM</strain>
        <tissue evidence="2">Liver</tissue>
    </source>
</reference>
<feature type="domain" description="FAS1" evidence="1">
    <location>
        <begin position="1"/>
        <end position="110"/>
    </location>
</feature>
<dbReference type="PANTHER" id="PTHR10900:SF82">
    <property type="entry name" value="TRANSFORMING GROWTH FACTOR-BETA-INDUCED PROTEIN IG-H3"/>
    <property type="match status" value="1"/>
</dbReference>
<dbReference type="EMBL" id="WJEC01003481">
    <property type="protein sequence ID" value="KAF7475055.1"/>
    <property type="molecule type" value="Genomic_DNA"/>
</dbReference>
<evidence type="ECO:0000313" key="3">
    <source>
        <dbReference type="Proteomes" id="UP000662637"/>
    </source>
</evidence>
<dbReference type="FunFam" id="2.30.180.10:FF:000003">
    <property type="entry name" value="periostin isoform X1"/>
    <property type="match status" value="1"/>
</dbReference>
<dbReference type="Pfam" id="PF02469">
    <property type="entry name" value="Fasciclin"/>
    <property type="match status" value="2"/>
</dbReference>
<dbReference type="SUPFAM" id="SSF82153">
    <property type="entry name" value="FAS1 domain"/>
    <property type="match status" value="2"/>
</dbReference>
<gene>
    <name evidence="2" type="ORF">GHT09_014125</name>
</gene>
<accession>A0A834QDB5</accession>
<dbReference type="PROSITE" id="PS50213">
    <property type="entry name" value="FAS1"/>
    <property type="match status" value="1"/>
</dbReference>
<dbReference type="AlphaFoldDB" id="A0A834QDB5"/>
<dbReference type="SMART" id="SM00554">
    <property type="entry name" value="FAS1"/>
    <property type="match status" value="1"/>
</dbReference>
<dbReference type="InterPro" id="IPR000782">
    <property type="entry name" value="FAS1_domain"/>
</dbReference>
<dbReference type="InterPro" id="IPR036378">
    <property type="entry name" value="FAS1_dom_sf"/>
</dbReference>
<sequence>MSGLNTVLEGDSQFTLLAPTNEAFEKIPAETLNRILGDPKALRDLLNKHILKSAMCAETIIVGMSTETLGGTSLEVGCSGDMLTINGKAIISNKDILATNGVIHFIDELLIPDSAKTLFELAEESDVSTAIDLFRQAGLHSHLSGNEWKNNVMNVNKEPVVEADIMATNGMVHVITTILQPPWAKFHDEL</sequence>
<evidence type="ECO:0000259" key="1">
    <source>
        <dbReference type="PROSITE" id="PS50213"/>
    </source>
</evidence>
<name>A0A834QDB5_MARMO</name>
<protein>
    <recommendedName>
        <fullName evidence="1">FAS1 domain-containing protein</fullName>
    </recommendedName>
</protein>
<proteinExistence type="predicted"/>
<dbReference type="PANTHER" id="PTHR10900">
    <property type="entry name" value="PERIOSTIN-RELATED"/>
    <property type="match status" value="1"/>
</dbReference>
<dbReference type="Gene3D" id="2.30.180.10">
    <property type="entry name" value="FAS1 domain"/>
    <property type="match status" value="2"/>
</dbReference>
<organism evidence="2 3">
    <name type="scientific">Marmota monax</name>
    <name type="common">Woodchuck</name>
    <dbReference type="NCBI Taxonomy" id="9995"/>
    <lineage>
        <taxon>Eukaryota</taxon>
        <taxon>Metazoa</taxon>
        <taxon>Chordata</taxon>
        <taxon>Craniata</taxon>
        <taxon>Vertebrata</taxon>
        <taxon>Euteleostomi</taxon>
        <taxon>Mammalia</taxon>
        <taxon>Eutheria</taxon>
        <taxon>Euarchontoglires</taxon>
        <taxon>Glires</taxon>
        <taxon>Rodentia</taxon>
        <taxon>Sciuromorpha</taxon>
        <taxon>Sciuridae</taxon>
        <taxon>Xerinae</taxon>
        <taxon>Marmotini</taxon>
        <taxon>Marmota</taxon>
    </lineage>
</organism>
<comment type="caution">
    <text evidence="2">The sequence shown here is derived from an EMBL/GenBank/DDBJ whole genome shotgun (WGS) entry which is preliminary data.</text>
</comment>
<evidence type="ECO:0000313" key="2">
    <source>
        <dbReference type="EMBL" id="KAF7475055.1"/>
    </source>
</evidence>
<dbReference type="Proteomes" id="UP000662637">
    <property type="component" value="Unassembled WGS sequence"/>
</dbReference>